<dbReference type="AlphaFoldDB" id="A0A8X6YNF9"/>
<gene>
    <name evidence="1" type="ORF">TNIN_11101</name>
</gene>
<comment type="caution">
    <text evidence="1">The sequence shown here is derived from an EMBL/GenBank/DDBJ whole genome shotgun (WGS) entry which is preliminary data.</text>
</comment>
<dbReference type="EMBL" id="BMAV01020534">
    <property type="protein sequence ID" value="GFY74055.1"/>
    <property type="molecule type" value="Genomic_DNA"/>
</dbReference>
<evidence type="ECO:0000313" key="1">
    <source>
        <dbReference type="EMBL" id="GFY74055.1"/>
    </source>
</evidence>
<keyword evidence="2" id="KW-1185">Reference proteome</keyword>
<dbReference type="Proteomes" id="UP000886998">
    <property type="component" value="Unassembled WGS sequence"/>
</dbReference>
<evidence type="ECO:0000313" key="2">
    <source>
        <dbReference type="Proteomes" id="UP000886998"/>
    </source>
</evidence>
<sequence length="89" mass="10324">MRKKTLSIQPWKTKHSLRLLSRIKKREKKWEGGVGNFYHLAQDTSEESSSRPMACHPLSRPFLPTDHLLPDRSCSNKTHNEAADKLEQI</sequence>
<name>A0A8X6YNF9_9ARAC</name>
<protein>
    <submittedName>
        <fullName evidence="1">Uncharacterized protein</fullName>
    </submittedName>
</protein>
<proteinExistence type="predicted"/>
<organism evidence="1 2">
    <name type="scientific">Trichonephila inaurata madagascariensis</name>
    <dbReference type="NCBI Taxonomy" id="2747483"/>
    <lineage>
        <taxon>Eukaryota</taxon>
        <taxon>Metazoa</taxon>
        <taxon>Ecdysozoa</taxon>
        <taxon>Arthropoda</taxon>
        <taxon>Chelicerata</taxon>
        <taxon>Arachnida</taxon>
        <taxon>Araneae</taxon>
        <taxon>Araneomorphae</taxon>
        <taxon>Entelegynae</taxon>
        <taxon>Araneoidea</taxon>
        <taxon>Nephilidae</taxon>
        <taxon>Trichonephila</taxon>
        <taxon>Trichonephila inaurata</taxon>
    </lineage>
</organism>
<reference evidence="1" key="1">
    <citation type="submission" date="2020-08" db="EMBL/GenBank/DDBJ databases">
        <title>Multicomponent nature underlies the extraordinary mechanical properties of spider dragline silk.</title>
        <authorList>
            <person name="Kono N."/>
            <person name="Nakamura H."/>
            <person name="Mori M."/>
            <person name="Yoshida Y."/>
            <person name="Ohtoshi R."/>
            <person name="Malay A.D."/>
            <person name="Moran D.A.P."/>
            <person name="Tomita M."/>
            <person name="Numata K."/>
            <person name="Arakawa K."/>
        </authorList>
    </citation>
    <scope>NUCLEOTIDE SEQUENCE</scope>
</reference>
<accession>A0A8X6YNF9</accession>